<evidence type="ECO:0000256" key="1">
    <source>
        <dbReference type="SAM" id="MobiDB-lite"/>
    </source>
</evidence>
<name>A0A6A6SNK0_9PLEO</name>
<gene>
    <name evidence="2" type="ORF">K491DRAFT_684141</name>
</gene>
<dbReference type="EMBL" id="MU004507">
    <property type="protein sequence ID" value="KAF2649092.1"/>
    <property type="molecule type" value="Genomic_DNA"/>
</dbReference>
<evidence type="ECO:0000313" key="2">
    <source>
        <dbReference type="EMBL" id="KAF2649092.1"/>
    </source>
</evidence>
<organism evidence="2 3">
    <name type="scientific">Lophiostoma macrostomum CBS 122681</name>
    <dbReference type="NCBI Taxonomy" id="1314788"/>
    <lineage>
        <taxon>Eukaryota</taxon>
        <taxon>Fungi</taxon>
        <taxon>Dikarya</taxon>
        <taxon>Ascomycota</taxon>
        <taxon>Pezizomycotina</taxon>
        <taxon>Dothideomycetes</taxon>
        <taxon>Pleosporomycetidae</taxon>
        <taxon>Pleosporales</taxon>
        <taxon>Lophiostomataceae</taxon>
        <taxon>Lophiostoma</taxon>
    </lineage>
</organism>
<dbReference type="Proteomes" id="UP000799324">
    <property type="component" value="Unassembled WGS sequence"/>
</dbReference>
<sequence>MNNLTNQLPGTHTEQTPNMLANDLRNLTLNAPDQDVEPKAAKDDSGAPYEKYSRWYLAQGLTLLLPSAPQLPDSGIELYDLSKFMSEEIVRRCAQRDLEHEYTPPVPPRRHPSFPYWLHKHPANEIIRKANAMAIEVLSKNRSRRSPSSVNSGDGQRRQRRRDADKKRPGPPTYPLYDEISDSDRSQGHGHPIGYVITKKGFQRVDEIDD</sequence>
<proteinExistence type="predicted"/>
<dbReference type="AlphaFoldDB" id="A0A6A6SNK0"/>
<evidence type="ECO:0000313" key="3">
    <source>
        <dbReference type="Proteomes" id="UP000799324"/>
    </source>
</evidence>
<feature type="region of interest" description="Disordered" evidence="1">
    <location>
        <begin position="138"/>
        <end position="195"/>
    </location>
</feature>
<accession>A0A6A6SNK0</accession>
<keyword evidence="3" id="KW-1185">Reference proteome</keyword>
<protein>
    <submittedName>
        <fullName evidence="2">Uncharacterized protein</fullName>
    </submittedName>
</protein>
<reference evidence="2" key="1">
    <citation type="journal article" date="2020" name="Stud. Mycol.">
        <title>101 Dothideomycetes genomes: a test case for predicting lifestyles and emergence of pathogens.</title>
        <authorList>
            <person name="Haridas S."/>
            <person name="Albert R."/>
            <person name="Binder M."/>
            <person name="Bloem J."/>
            <person name="Labutti K."/>
            <person name="Salamov A."/>
            <person name="Andreopoulos B."/>
            <person name="Baker S."/>
            <person name="Barry K."/>
            <person name="Bills G."/>
            <person name="Bluhm B."/>
            <person name="Cannon C."/>
            <person name="Castanera R."/>
            <person name="Culley D."/>
            <person name="Daum C."/>
            <person name="Ezra D."/>
            <person name="Gonzalez J."/>
            <person name="Henrissat B."/>
            <person name="Kuo A."/>
            <person name="Liang C."/>
            <person name="Lipzen A."/>
            <person name="Lutzoni F."/>
            <person name="Magnuson J."/>
            <person name="Mondo S."/>
            <person name="Nolan M."/>
            <person name="Ohm R."/>
            <person name="Pangilinan J."/>
            <person name="Park H.-J."/>
            <person name="Ramirez L."/>
            <person name="Alfaro M."/>
            <person name="Sun H."/>
            <person name="Tritt A."/>
            <person name="Yoshinaga Y."/>
            <person name="Zwiers L.-H."/>
            <person name="Turgeon B."/>
            <person name="Goodwin S."/>
            <person name="Spatafora J."/>
            <person name="Crous P."/>
            <person name="Grigoriev I."/>
        </authorList>
    </citation>
    <scope>NUCLEOTIDE SEQUENCE</scope>
    <source>
        <strain evidence="2">CBS 122681</strain>
    </source>
</reference>